<evidence type="ECO:0000313" key="1">
    <source>
        <dbReference type="EMBL" id="VBB08996.1"/>
    </source>
</evidence>
<name>A0A498R8H1_9FIRM</name>
<organism evidence="1 2">
    <name type="scientific">Lucifera butyrica</name>
    <dbReference type="NCBI Taxonomy" id="1351585"/>
    <lineage>
        <taxon>Bacteria</taxon>
        <taxon>Bacillati</taxon>
        <taxon>Bacillota</taxon>
        <taxon>Negativicutes</taxon>
        <taxon>Veillonellales</taxon>
        <taxon>Veillonellaceae</taxon>
        <taxon>Lucifera</taxon>
    </lineage>
</organism>
<sequence length="66" mass="7707">MQALLAVKAVIEKELAEFPGKFCDVFNDDSYVRLCREEEKLKKLLAMTNQFIEEQAELEQHLEAYV</sequence>
<protein>
    <submittedName>
        <fullName evidence="1">Uncharacterized protein</fullName>
    </submittedName>
</protein>
<dbReference type="AlphaFoldDB" id="A0A498R8H1"/>
<gene>
    <name evidence="1" type="ORF">LUCI_4282</name>
</gene>
<keyword evidence="2" id="KW-1185">Reference proteome</keyword>
<dbReference type="EMBL" id="UPPP01000105">
    <property type="protein sequence ID" value="VBB08996.1"/>
    <property type="molecule type" value="Genomic_DNA"/>
</dbReference>
<proteinExistence type="predicted"/>
<reference evidence="1 2" key="1">
    <citation type="submission" date="2018-06" db="EMBL/GenBank/DDBJ databases">
        <authorList>
            <person name="Strepis N."/>
        </authorList>
    </citation>
    <scope>NUCLEOTIDE SEQUENCE [LARGE SCALE GENOMIC DNA]</scope>
    <source>
        <strain evidence="1">LUCI</strain>
    </source>
</reference>
<dbReference type="Proteomes" id="UP000277811">
    <property type="component" value="Unassembled WGS sequence"/>
</dbReference>
<dbReference type="RefSeq" id="WP_122629821.1">
    <property type="nucleotide sequence ID" value="NZ_UPPP01000105.1"/>
</dbReference>
<accession>A0A498R8H1</accession>
<evidence type="ECO:0000313" key="2">
    <source>
        <dbReference type="Proteomes" id="UP000277811"/>
    </source>
</evidence>